<protein>
    <submittedName>
        <fullName evidence="5">MarR family transcriptional regulator</fullName>
    </submittedName>
</protein>
<dbReference type="PANTHER" id="PTHR42756:SF1">
    <property type="entry name" value="TRANSCRIPTIONAL REPRESSOR OF EMRAB OPERON"/>
    <property type="match status" value="1"/>
</dbReference>
<keyword evidence="3" id="KW-0804">Transcription</keyword>
<evidence type="ECO:0000256" key="2">
    <source>
        <dbReference type="ARBA" id="ARBA00023125"/>
    </source>
</evidence>
<keyword evidence="1" id="KW-0805">Transcription regulation</keyword>
<name>A0A9D1XQT6_9FIRM</name>
<dbReference type="PANTHER" id="PTHR42756">
    <property type="entry name" value="TRANSCRIPTIONAL REGULATOR, MARR"/>
    <property type="match status" value="1"/>
</dbReference>
<keyword evidence="2" id="KW-0238">DNA-binding</keyword>
<dbReference type="SUPFAM" id="SSF46785">
    <property type="entry name" value="Winged helix' DNA-binding domain"/>
    <property type="match status" value="1"/>
</dbReference>
<sequence>MKTFSLTIYSYILKYYNSLFDDLIKEYQISQIEIDILAFLANNPEYHYAQEIVDVRGISKAHVSIAVEKLVKRGFLNRETDPKNRRCNILKITDEASELITKIQDVQSYYTKQVYQGMSKEDKENFNYYLSKMYQNIGGKINE</sequence>
<feature type="domain" description="HTH marR-type" evidence="4">
    <location>
        <begin position="1"/>
        <end position="135"/>
    </location>
</feature>
<dbReference type="InterPro" id="IPR036388">
    <property type="entry name" value="WH-like_DNA-bd_sf"/>
</dbReference>
<dbReference type="PRINTS" id="PR00598">
    <property type="entry name" value="HTHMARR"/>
</dbReference>
<evidence type="ECO:0000259" key="4">
    <source>
        <dbReference type="PROSITE" id="PS50995"/>
    </source>
</evidence>
<organism evidence="5 6">
    <name type="scientific">Candidatus Erysipelatoclostridium merdavium</name>
    <dbReference type="NCBI Taxonomy" id="2838566"/>
    <lineage>
        <taxon>Bacteria</taxon>
        <taxon>Bacillati</taxon>
        <taxon>Bacillota</taxon>
        <taxon>Erysipelotrichia</taxon>
        <taxon>Erysipelotrichales</taxon>
        <taxon>Erysipelotrichales incertae sedis</taxon>
    </lineage>
</organism>
<dbReference type="Proteomes" id="UP000886724">
    <property type="component" value="Unassembled WGS sequence"/>
</dbReference>
<dbReference type="Gene3D" id="1.10.10.10">
    <property type="entry name" value="Winged helix-like DNA-binding domain superfamily/Winged helix DNA-binding domain"/>
    <property type="match status" value="1"/>
</dbReference>
<evidence type="ECO:0000313" key="6">
    <source>
        <dbReference type="Proteomes" id="UP000886724"/>
    </source>
</evidence>
<dbReference type="InterPro" id="IPR036390">
    <property type="entry name" value="WH_DNA-bd_sf"/>
</dbReference>
<dbReference type="PROSITE" id="PS50995">
    <property type="entry name" value="HTH_MARR_2"/>
    <property type="match status" value="1"/>
</dbReference>
<dbReference type="Pfam" id="PF12802">
    <property type="entry name" value="MarR_2"/>
    <property type="match status" value="1"/>
</dbReference>
<dbReference type="GO" id="GO:0003700">
    <property type="term" value="F:DNA-binding transcription factor activity"/>
    <property type="evidence" value="ECO:0007669"/>
    <property type="project" value="InterPro"/>
</dbReference>
<dbReference type="SMART" id="SM00347">
    <property type="entry name" value="HTH_MARR"/>
    <property type="match status" value="1"/>
</dbReference>
<accession>A0A9D1XQT6</accession>
<gene>
    <name evidence="5" type="ORF">H9980_10055</name>
</gene>
<evidence type="ECO:0000313" key="5">
    <source>
        <dbReference type="EMBL" id="HIX82295.1"/>
    </source>
</evidence>
<evidence type="ECO:0000256" key="3">
    <source>
        <dbReference type="ARBA" id="ARBA00023163"/>
    </source>
</evidence>
<dbReference type="EMBL" id="DXET01000227">
    <property type="protein sequence ID" value="HIX82295.1"/>
    <property type="molecule type" value="Genomic_DNA"/>
</dbReference>
<reference evidence="5" key="2">
    <citation type="submission" date="2021-04" db="EMBL/GenBank/DDBJ databases">
        <authorList>
            <person name="Gilroy R."/>
        </authorList>
    </citation>
    <scope>NUCLEOTIDE SEQUENCE</scope>
    <source>
        <strain evidence="5">ChiGjej1B1-14440</strain>
    </source>
</reference>
<dbReference type="AlphaFoldDB" id="A0A9D1XQT6"/>
<dbReference type="GO" id="GO:0003677">
    <property type="term" value="F:DNA binding"/>
    <property type="evidence" value="ECO:0007669"/>
    <property type="project" value="UniProtKB-KW"/>
</dbReference>
<reference evidence="5" key="1">
    <citation type="journal article" date="2021" name="PeerJ">
        <title>Extensive microbial diversity within the chicken gut microbiome revealed by metagenomics and culture.</title>
        <authorList>
            <person name="Gilroy R."/>
            <person name="Ravi A."/>
            <person name="Getino M."/>
            <person name="Pursley I."/>
            <person name="Horton D.L."/>
            <person name="Alikhan N.F."/>
            <person name="Baker D."/>
            <person name="Gharbi K."/>
            <person name="Hall N."/>
            <person name="Watson M."/>
            <person name="Adriaenssens E.M."/>
            <person name="Foster-Nyarko E."/>
            <person name="Jarju S."/>
            <person name="Secka A."/>
            <person name="Antonio M."/>
            <person name="Oren A."/>
            <person name="Chaudhuri R.R."/>
            <person name="La Ragione R."/>
            <person name="Hildebrand F."/>
            <person name="Pallen M.J."/>
        </authorList>
    </citation>
    <scope>NUCLEOTIDE SEQUENCE</scope>
    <source>
        <strain evidence="5">ChiGjej1B1-14440</strain>
    </source>
</reference>
<comment type="caution">
    <text evidence="5">The sequence shown here is derived from an EMBL/GenBank/DDBJ whole genome shotgun (WGS) entry which is preliminary data.</text>
</comment>
<proteinExistence type="predicted"/>
<evidence type="ECO:0000256" key="1">
    <source>
        <dbReference type="ARBA" id="ARBA00023015"/>
    </source>
</evidence>
<dbReference type="InterPro" id="IPR000835">
    <property type="entry name" value="HTH_MarR-typ"/>
</dbReference>